<evidence type="ECO:0000256" key="4">
    <source>
        <dbReference type="ARBA" id="ARBA00022692"/>
    </source>
</evidence>
<sequence length="482" mass="52027">MNGKTADLLQGMERKQVAGIIIAFALLFGISSAPPFPGLKPQAQTVLAIFLWFITCMVTDALPKAIVGLAAPTLLVVMAKMKIPNAFDAFASNEFFLAIGAFIYAAIMMGTPLGQRIAIGITNALRSTRVTRILTGLSLADVVIGGILPTVSETALFLPISKGVTGLMRGREHLPESKRINTAIILMITALVPLFTGPLILTSHFPNIMLAGNLANAKIQVSWVDWFIYNLPLWGLLPILLLYVTWYFKLKGLDIPGADEELPKMKAELGKITWPEIWAAACIILGVFLWITEGTLHKMQTGMVAIIVLMLAFLPFGKLNFEKMNRYIMWDIWLLLGGAICVGNALNNSGAVGWLAGFIVNPIKAAGILSPIAVLFIIVFGFHIARAGIVSAAAMGATFIPLTIGLAKELGFNILPFSLIVINSLSYSFFLPISITAFLIAWGASGTSTWEAIKFGSLLSIIANIYVILVQGGWLTLIGHPF</sequence>
<dbReference type="PANTHER" id="PTHR10283">
    <property type="entry name" value="SOLUTE CARRIER FAMILY 13 MEMBER"/>
    <property type="match status" value="1"/>
</dbReference>
<organism evidence="9 10">
    <name type="scientific">Neomoorella stamsii</name>
    <dbReference type="NCBI Taxonomy" id="1266720"/>
    <lineage>
        <taxon>Bacteria</taxon>
        <taxon>Bacillati</taxon>
        <taxon>Bacillota</taxon>
        <taxon>Clostridia</taxon>
        <taxon>Neomoorellales</taxon>
        <taxon>Neomoorellaceae</taxon>
        <taxon>Neomoorella</taxon>
    </lineage>
</organism>
<dbReference type="Pfam" id="PF00939">
    <property type="entry name" value="Na_sulph_symp"/>
    <property type="match status" value="1"/>
</dbReference>
<feature type="transmembrane region" description="Helical" evidence="8">
    <location>
        <begin position="297"/>
        <end position="316"/>
    </location>
</feature>
<feature type="transmembrane region" description="Helical" evidence="8">
    <location>
        <begin position="269"/>
        <end position="291"/>
    </location>
</feature>
<evidence type="ECO:0000256" key="6">
    <source>
        <dbReference type="ARBA" id="ARBA00023136"/>
    </source>
</evidence>
<comment type="similarity">
    <text evidence="2">Belongs to the SLC13A/DASS transporter (TC 2.A.47) family. NADC subfamily.</text>
</comment>
<evidence type="ECO:0000313" key="10">
    <source>
        <dbReference type="Proteomes" id="UP000239430"/>
    </source>
</evidence>
<dbReference type="GO" id="GO:1905039">
    <property type="term" value="P:carboxylic acid transmembrane transport"/>
    <property type="evidence" value="ECO:0007669"/>
    <property type="project" value="UniProtKB-ARBA"/>
</dbReference>
<keyword evidence="10" id="KW-1185">Reference proteome</keyword>
<dbReference type="PANTHER" id="PTHR10283:SF82">
    <property type="entry name" value="SOLUTE CARRIER FAMILY 13 MEMBER 2"/>
    <property type="match status" value="1"/>
</dbReference>
<feature type="transmembrane region" description="Helical" evidence="8">
    <location>
        <begin position="352"/>
        <end position="380"/>
    </location>
</feature>
<feature type="transmembrane region" description="Helical" evidence="8">
    <location>
        <begin position="387"/>
        <end position="407"/>
    </location>
</feature>
<feature type="transmembrane region" description="Helical" evidence="8">
    <location>
        <begin position="49"/>
        <end position="75"/>
    </location>
</feature>
<feature type="transmembrane region" description="Helical" evidence="8">
    <location>
        <begin position="17"/>
        <end position="37"/>
    </location>
</feature>
<keyword evidence="6 8" id="KW-0472">Membrane</keyword>
<feature type="transmembrane region" description="Helical" evidence="8">
    <location>
        <begin position="133"/>
        <end position="159"/>
    </location>
</feature>
<dbReference type="EMBL" id="PVXL01000065">
    <property type="protein sequence ID" value="PRR70390.1"/>
    <property type="molecule type" value="Genomic_DNA"/>
</dbReference>
<feature type="transmembrane region" description="Helical" evidence="8">
    <location>
        <begin position="95"/>
        <end position="113"/>
    </location>
</feature>
<accession>A0A9X7P565</accession>
<evidence type="ECO:0000256" key="8">
    <source>
        <dbReference type="SAM" id="Phobius"/>
    </source>
</evidence>
<evidence type="ECO:0000256" key="2">
    <source>
        <dbReference type="ARBA" id="ARBA00006772"/>
    </source>
</evidence>
<reference evidence="9 10" key="1">
    <citation type="submission" date="2018-03" db="EMBL/GenBank/DDBJ databases">
        <title>Genome sequence of Moorella stamsii DSM 26217.</title>
        <authorList>
            <person name="Poehlein A."/>
            <person name="Daniel R."/>
        </authorList>
    </citation>
    <scope>NUCLEOTIDE SEQUENCE [LARGE SCALE GENOMIC DNA]</scope>
    <source>
        <strain evidence="10">DSM 26217</strain>
    </source>
</reference>
<feature type="transmembrane region" description="Helical" evidence="8">
    <location>
        <begin position="226"/>
        <end position="248"/>
    </location>
</feature>
<evidence type="ECO:0000256" key="1">
    <source>
        <dbReference type="ARBA" id="ARBA00004141"/>
    </source>
</evidence>
<dbReference type="RefSeq" id="WP_054935658.1">
    <property type="nucleotide sequence ID" value="NZ_PVXL01000065.1"/>
</dbReference>
<evidence type="ECO:0000256" key="3">
    <source>
        <dbReference type="ARBA" id="ARBA00020150"/>
    </source>
</evidence>
<dbReference type="Proteomes" id="UP000239430">
    <property type="component" value="Unassembled WGS sequence"/>
</dbReference>
<comment type="caution">
    <text evidence="9">The sequence shown here is derived from an EMBL/GenBank/DDBJ whole genome shotgun (WGS) entry which is preliminary data.</text>
</comment>
<dbReference type="GO" id="GO:0008514">
    <property type="term" value="F:organic anion transmembrane transporter activity"/>
    <property type="evidence" value="ECO:0007669"/>
    <property type="project" value="UniProtKB-ARBA"/>
</dbReference>
<evidence type="ECO:0000256" key="7">
    <source>
        <dbReference type="ARBA" id="ARBA00031174"/>
    </source>
</evidence>
<dbReference type="InterPro" id="IPR001898">
    <property type="entry name" value="SLC13A/DASS"/>
</dbReference>
<comment type="subcellular location">
    <subcellularLocation>
        <location evidence="1">Membrane</location>
        <topology evidence="1">Multi-pass membrane protein</topology>
    </subcellularLocation>
</comment>
<feature type="transmembrane region" description="Helical" evidence="8">
    <location>
        <begin position="455"/>
        <end position="477"/>
    </location>
</feature>
<evidence type="ECO:0000256" key="5">
    <source>
        <dbReference type="ARBA" id="ARBA00022989"/>
    </source>
</evidence>
<dbReference type="GO" id="GO:0005886">
    <property type="term" value="C:plasma membrane"/>
    <property type="evidence" value="ECO:0007669"/>
    <property type="project" value="TreeGrafter"/>
</dbReference>
<keyword evidence="5 8" id="KW-1133">Transmembrane helix</keyword>
<keyword evidence="4 8" id="KW-0812">Transmembrane</keyword>
<proteinExistence type="inferred from homology"/>
<evidence type="ECO:0000313" key="9">
    <source>
        <dbReference type="EMBL" id="PRR70390.1"/>
    </source>
</evidence>
<gene>
    <name evidence="9" type="primary">sdcS_3</name>
    <name evidence="9" type="ORF">MOST_27820</name>
</gene>
<protein>
    <recommendedName>
        <fullName evidence="3">Sodium-dependent dicarboxylate transporter SdcS</fullName>
    </recommendedName>
    <alternativeName>
        <fullName evidence="7">Na(+)/dicarboxylate symporter</fullName>
    </alternativeName>
</protein>
<feature type="transmembrane region" description="Helical" evidence="8">
    <location>
        <begin position="419"/>
        <end position="443"/>
    </location>
</feature>
<dbReference type="AlphaFoldDB" id="A0A9X7P565"/>
<feature type="transmembrane region" description="Helical" evidence="8">
    <location>
        <begin position="328"/>
        <end position="346"/>
    </location>
</feature>
<name>A0A9X7P565_9FIRM</name>
<feature type="transmembrane region" description="Helical" evidence="8">
    <location>
        <begin position="180"/>
        <end position="206"/>
    </location>
</feature>